<dbReference type="CTD" id="7392"/>
<evidence type="ECO:0000256" key="4">
    <source>
        <dbReference type="ARBA" id="ARBA00023242"/>
    </source>
</evidence>
<evidence type="ECO:0000256" key="2">
    <source>
        <dbReference type="ARBA" id="ARBA00023015"/>
    </source>
</evidence>
<evidence type="ECO:0000256" key="3">
    <source>
        <dbReference type="ARBA" id="ARBA00023163"/>
    </source>
</evidence>
<evidence type="ECO:0000313" key="9">
    <source>
        <dbReference type="Proteomes" id="UP000887568"/>
    </source>
</evidence>
<dbReference type="EnsemblMetazoa" id="XM_038206805.1">
    <property type="protein sequence ID" value="XP_038062733.1"/>
    <property type="gene ID" value="LOC119733219"/>
</dbReference>
<feature type="coiled-coil region" evidence="5">
    <location>
        <begin position="269"/>
        <end position="303"/>
    </location>
</feature>
<dbReference type="InterPro" id="IPR011598">
    <property type="entry name" value="bHLH_dom"/>
</dbReference>
<keyword evidence="5" id="KW-0175">Coiled coil</keyword>
<dbReference type="GO" id="GO:0046983">
    <property type="term" value="F:protein dimerization activity"/>
    <property type="evidence" value="ECO:0007669"/>
    <property type="project" value="InterPro"/>
</dbReference>
<keyword evidence="2" id="KW-0805">Transcription regulation</keyword>
<protein>
    <recommendedName>
        <fullName evidence="7">BHLH domain-containing protein</fullName>
    </recommendedName>
</protein>
<comment type="subcellular location">
    <subcellularLocation>
        <location evidence="1">Nucleus</location>
    </subcellularLocation>
</comment>
<dbReference type="Gene3D" id="4.10.280.10">
    <property type="entry name" value="Helix-loop-helix DNA-binding domain"/>
    <property type="match status" value="1"/>
</dbReference>
<feature type="compositionally biased region" description="Basic and acidic residues" evidence="6">
    <location>
        <begin position="21"/>
        <end position="33"/>
    </location>
</feature>
<feature type="domain" description="BHLH" evidence="7">
    <location>
        <begin position="200"/>
        <end position="255"/>
    </location>
</feature>
<evidence type="ECO:0000313" key="8">
    <source>
        <dbReference type="EnsemblMetazoa" id="XP_038062733.1"/>
    </source>
</evidence>
<dbReference type="SUPFAM" id="SSF47459">
    <property type="entry name" value="HLH, helix-loop-helix DNA-binding domain"/>
    <property type="match status" value="1"/>
</dbReference>
<dbReference type="OMA" id="RDRINNW"/>
<dbReference type="GO" id="GO:0000978">
    <property type="term" value="F:RNA polymerase II cis-regulatory region sequence-specific DNA binding"/>
    <property type="evidence" value="ECO:0007669"/>
    <property type="project" value="TreeGrafter"/>
</dbReference>
<dbReference type="AlphaFoldDB" id="A0A914AG84"/>
<organism evidence="8 9">
    <name type="scientific">Patiria miniata</name>
    <name type="common">Bat star</name>
    <name type="synonym">Asterina miniata</name>
    <dbReference type="NCBI Taxonomy" id="46514"/>
    <lineage>
        <taxon>Eukaryota</taxon>
        <taxon>Metazoa</taxon>
        <taxon>Echinodermata</taxon>
        <taxon>Eleutherozoa</taxon>
        <taxon>Asterozoa</taxon>
        <taxon>Asteroidea</taxon>
        <taxon>Valvatacea</taxon>
        <taxon>Valvatida</taxon>
        <taxon>Asterinidae</taxon>
        <taxon>Patiria</taxon>
    </lineage>
</organism>
<reference evidence="8" key="1">
    <citation type="submission" date="2022-11" db="UniProtKB">
        <authorList>
            <consortium name="EnsemblMetazoa"/>
        </authorList>
    </citation>
    <scope>IDENTIFICATION</scope>
</reference>
<accession>A0A914AG84</accession>
<dbReference type="CDD" id="cd11396">
    <property type="entry name" value="bHLHzip_USF"/>
    <property type="match status" value="1"/>
</dbReference>
<evidence type="ECO:0000256" key="5">
    <source>
        <dbReference type="SAM" id="Coils"/>
    </source>
</evidence>
<dbReference type="GO" id="GO:0000981">
    <property type="term" value="F:DNA-binding transcription factor activity, RNA polymerase II-specific"/>
    <property type="evidence" value="ECO:0007669"/>
    <property type="project" value="TreeGrafter"/>
</dbReference>
<dbReference type="InterPro" id="IPR051732">
    <property type="entry name" value="USF"/>
</dbReference>
<proteinExistence type="predicted"/>
<dbReference type="OrthoDB" id="690068at2759"/>
<dbReference type="GO" id="GO:0005634">
    <property type="term" value="C:nucleus"/>
    <property type="evidence" value="ECO:0007669"/>
    <property type="project" value="UniProtKB-SubCell"/>
</dbReference>
<evidence type="ECO:0000256" key="6">
    <source>
        <dbReference type="SAM" id="MobiDB-lite"/>
    </source>
</evidence>
<dbReference type="PANTHER" id="PTHR46117">
    <property type="entry name" value="FI24210P1"/>
    <property type="match status" value="1"/>
</dbReference>
<dbReference type="Pfam" id="PF00010">
    <property type="entry name" value="HLH"/>
    <property type="match status" value="1"/>
</dbReference>
<dbReference type="GeneID" id="119733219"/>
<evidence type="ECO:0000259" key="7">
    <source>
        <dbReference type="PROSITE" id="PS50888"/>
    </source>
</evidence>
<feature type="region of interest" description="Disordered" evidence="6">
    <location>
        <begin position="15"/>
        <end position="44"/>
    </location>
</feature>
<dbReference type="InterPro" id="IPR036638">
    <property type="entry name" value="HLH_DNA-bd_sf"/>
</dbReference>
<dbReference type="PROSITE" id="PS50888">
    <property type="entry name" value="BHLH"/>
    <property type="match status" value="1"/>
</dbReference>
<keyword evidence="3" id="KW-0804">Transcription</keyword>
<sequence>MRKKNLFAMMAVNNEINSGQEKSDQDLQGKDDGEIGSGSEDPSVIANSAAFGAENIHYQFRTDSNGQSQVTYRVVQVDPDATNSSSAVNVVTTTSFPQGGQAVTQVIQSPFSNGESPTSDAPAGETRFTYFPTSAVVTDPSVITQQSESSLANATAAGGQFYVMMSPQDVLQGATQRTIAPRTHTFTPKIDGARTARDDRRRATHNEVERRRRDKINNWIVKLSKLVPDCATDQVKSQQSKGGILSKTCDYIVDLRNSNGRMAETVKEHERISVDNELLRQQVEELKNENTLLKAQLRQHGIAILPATMDNS</sequence>
<dbReference type="Proteomes" id="UP000887568">
    <property type="component" value="Unplaced"/>
</dbReference>
<evidence type="ECO:0000256" key="1">
    <source>
        <dbReference type="ARBA" id="ARBA00004123"/>
    </source>
</evidence>
<dbReference type="RefSeq" id="XP_038062733.1">
    <property type="nucleotide sequence ID" value="XM_038206805.1"/>
</dbReference>
<dbReference type="PANTHER" id="PTHR46117:SF3">
    <property type="entry name" value="FI24210P1"/>
    <property type="match status" value="1"/>
</dbReference>
<dbReference type="SMART" id="SM00353">
    <property type="entry name" value="HLH"/>
    <property type="match status" value="1"/>
</dbReference>
<keyword evidence="9" id="KW-1185">Reference proteome</keyword>
<keyword evidence="4" id="KW-0539">Nucleus</keyword>
<name>A0A914AG84_PATMI</name>